<dbReference type="RefSeq" id="WP_138789666.1">
    <property type="nucleotide sequence ID" value="NZ_JBHTGQ010000020.1"/>
</dbReference>
<evidence type="ECO:0000313" key="3">
    <source>
        <dbReference type="EMBL" id="MFC7750126.1"/>
    </source>
</evidence>
<feature type="region of interest" description="Disordered" evidence="1">
    <location>
        <begin position="154"/>
        <end position="182"/>
    </location>
</feature>
<sequence length="584" mass="64383">MRRLGLLLLTFAMLIAFSFVPRISAAESGDDYLSWGEVRTAVYKELHSYTLNWTGDVLDKGGMSLSDLRITDDGTKADIVINQYGAIGAKGLLKLNERLEERTPRYRQGFLSSYTIAAGDVYLVVLHDGAYAKLRIDRILPTEVHFSYVFEGDSSSAAPTPTQVPKPTPTKAPTPAPGVKPTPAPAPIQVNITLVLDNQTAVVNGKDYILEKAPLIINGTTLVPVRFVTEALGATVEWNGAEQKVTLRHRGHLVELWINNPYARVDGSTVRLELAPALLDGVTLVPIRFVTESVGFQVGYDHETRKISLSGIHDDRVEGDNSGTVEQWLDLMIGTWAIRLGEYDWIEDDADDLIGISDNGTYILNRKYEKRKKGVWREAAVGEIRGYERAIILIGAEYQTDWAMAFDGDGNVVLLTSYLESPGGLYHAPTIGWLPASYELDKVSDSPDDAGTAVLNDYDYSIFTGDWELFIERGATPYYYEDTGGYATHEFTPTTGQGTLSVREDGTYVMSDSSGTASGRWRPAEPGEVYGYDVAIILEDGLGGNDWTMLLKPNGEFMVAYDSGGRWTDGSVMWIPYYKASSRV</sequence>
<comment type="caution">
    <text evidence="3">The sequence shown here is derived from an EMBL/GenBank/DDBJ whole genome shotgun (WGS) entry which is preliminary data.</text>
</comment>
<evidence type="ECO:0000259" key="2">
    <source>
        <dbReference type="Pfam" id="PF07833"/>
    </source>
</evidence>
<proteinExistence type="predicted"/>
<evidence type="ECO:0000313" key="4">
    <source>
        <dbReference type="Proteomes" id="UP001596528"/>
    </source>
</evidence>
<dbReference type="EMBL" id="JBHTGQ010000020">
    <property type="protein sequence ID" value="MFC7750126.1"/>
    <property type="molecule type" value="Genomic_DNA"/>
</dbReference>
<organism evidence="3 4">
    <name type="scientific">Paenibacillus thermoaerophilus</name>
    <dbReference type="NCBI Taxonomy" id="1215385"/>
    <lineage>
        <taxon>Bacteria</taxon>
        <taxon>Bacillati</taxon>
        <taxon>Bacillota</taxon>
        <taxon>Bacilli</taxon>
        <taxon>Bacillales</taxon>
        <taxon>Paenibacillaceae</taxon>
        <taxon>Paenibacillus</taxon>
    </lineage>
</organism>
<dbReference type="Proteomes" id="UP001596528">
    <property type="component" value="Unassembled WGS sequence"/>
</dbReference>
<feature type="domain" description="Copper amine oxidase-like N-terminal" evidence="2">
    <location>
        <begin position="202"/>
        <end position="308"/>
    </location>
</feature>
<accession>A0ABW2V5T4</accession>
<reference evidence="4" key="1">
    <citation type="journal article" date="2019" name="Int. J. Syst. Evol. Microbiol.">
        <title>The Global Catalogue of Microorganisms (GCM) 10K type strain sequencing project: providing services to taxonomists for standard genome sequencing and annotation.</title>
        <authorList>
            <consortium name="The Broad Institute Genomics Platform"/>
            <consortium name="The Broad Institute Genome Sequencing Center for Infectious Disease"/>
            <person name="Wu L."/>
            <person name="Ma J."/>
        </authorList>
    </citation>
    <scope>NUCLEOTIDE SEQUENCE [LARGE SCALE GENOMIC DNA]</scope>
    <source>
        <strain evidence="4">JCM 18657</strain>
    </source>
</reference>
<keyword evidence="4" id="KW-1185">Reference proteome</keyword>
<dbReference type="Pfam" id="PF07833">
    <property type="entry name" value="Cu_amine_oxidN1"/>
    <property type="match status" value="1"/>
</dbReference>
<dbReference type="SUPFAM" id="SSF55383">
    <property type="entry name" value="Copper amine oxidase, domain N"/>
    <property type="match status" value="1"/>
</dbReference>
<dbReference type="InterPro" id="IPR036582">
    <property type="entry name" value="Mao_N_sf"/>
</dbReference>
<dbReference type="Gene3D" id="3.30.457.10">
    <property type="entry name" value="Copper amine oxidase-like, N-terminal domain"/>
    <property type="match status" value="1"/>
</dbReference>
<gene>
    <name evidence="3" type="ORF">ACFQWB_09320</name>
</gene>
<evidence type="ECO:0000256" key="1">
    <source>
        <dbReference type="SAM" id="MobiDB-lite"/>
    </source>
</evidence>
<dbReference type="InterPro" id="IPR012854">
    <property type="entry name" value="Cu_amine_oxidase-like_N"/>
</dbReference>
<feature type="compositionally biased region" description="Pro residues" evidence="1">
    <location>
        <begin position="162"/>
        <end position="182"/>
    </location>
</feature>
<name>A0ABW2V5T4_9BACL</name>
<protein>
    <submittedName>
        <fullName evidence="3">Stalk domain-containing protein</fullName>
    </submittedName>
</protein>